<evidence type="ECO:0000256" key="1">
    <source>
        <dbReference type="SAM" id="MobiDB-lite"/>
    </source>
</evidence>
<dbReference type="AlphaFoldDB" id="A0A1G7EEM5"/>
<dbReference type="RefSeq" id="WP_090149059.1">
    <property type="nucleotide sequence ID" value="NZ_FNAN01000006.1"/>
</dbReference>
<organism evidence="2 3">
    <name type="scientific">Dyadobacter soli</name>
    <dbReference type="NCBI Taxonomy" id="659014"/>
    <lineage>
        <taxon>Bacteria</taxon>
        <taxon>Pseudomonadati</taxon>
        <taxon>Bacteroidota</taxon>
        <taxon>Cytophagia</taxon>
        <taxon>Cytophagales</taxon>
        <taxon>Spirosomataceae</taxon>
        <taxon>Dyadobacter</taxon>
    </lineage>
</organism>
<dbReference type="EMBL" id="FNAN01000006">
    <property type="protein sequence ID" value="SDE62072.1"/>
    <property type="molecule type" value="Genomic_DNA"/>
</dbReference>
<gene>
    <name evidence="2" type="ORF">SAMN04487996_10642</name>
</gene>
<evidence type="ECO:0000313" key="2">
    <source>
        <dbReference type="EMBL" id="SDE62072.1"/>
    </source>
</evidence>
<dbReference type="Proteomes" id="UP000198748">
    <property type="component" value="Unassembled WGS sequence"/>
</dbReference>
<feature type="region of interest" description="Disordered" evidence="1">
    <location>
        <begin position="75"/>
        <end position="99"/>
    </location>
</feature>
<feature type="compositionally biased region" description="Polar residues" evidence="1">
    <location>
        <begin position="90"/>
        <end position="99"/>
    </location>
</feature>
<evidence type="ECO:0000313" key="3">
    <source>
        <dbReference type="Proteomes" id="UP000198748"/>
    </source>
</evidence>
<accession>A0A1G7EEM5</accession>
<keyword evidence="3" id="KW-1185">Reference proteome</keyword>
<name>A0A1G7EEM5_9BACT</name>
<dbReference type="STRING" id="659014.SAMN04487996_10642"/>
<dbReference type="OrthoDB" id="958534at2"/>
<reference evidence="3" key="1">
    <citation type="submission" date="2016-10" db="EMBL/GenBank/DDBJ databases">
        <authorList>
            <person name="Varghese N."/>
            <person name="Submissions S."/>
        </authorList>
    </citation>
    <scope>NUCLEOTIDE SEQUENCE [LARGE SCALE GENOMIC DNA]</scope>
    <source>
        <strain evidence="3">DSM 25329</strain>
    </source>
</reference>
<proteinExistence type="predicted"/>
<sequence>MDKETLVDLFERRDKKRRRLLYRLYQDLIHSDLTAAYIADKISWELKREGLIKSTDIKFCRYHFKKRPLKKLSHSSVSAPVSRAKDQKPETASATGLNGTWTDPEKISLIDNLIVESKFTKKKKT</sequence>
<protein>
    <submittedName>
        <fullName evidence="2">Uncharacterized protein</fullName>
    </submittedName>
</protein>